<dbReference type="RefSeq" id="WP_268879713.1">
    <property type="nucleotide sequence ID" value="NZ_CP114029.1"/>
</dbReference>
<dbReference type="Proteomes" id="UP001164020">
    <property type="component" value="Chromosome"/>
</dbReference>
<dbReference type="InterPro" id="IPR029058">
    <property type="entry name" value="AB_hydrolase_fold"/>
</dbReference>
<evidence type="ECO:0000313" key="2">
    <source>
        <dbReference type="EMBL" id="WAP67262.1"/>
    </source>
</evidence>
<protein>
    <submittedName>
        <fullName evidence="2">Alpha/beta hydrolase</fullName>
    </submittedName>
</protein>
<dbReference type="GO" id="GO:0016787">
    <property type="term" value="F:hydrolase activity"/>
    <property type="evidence" value="ECO:0007669"/>
    <property type="project" value="UniProtKB-KW"/>
</dbReference>
<dbReference type="SUPFAM" id="SSF53474">
    <property type="entry name" value="alpha/beta-Hydrolases"/>
    <property type="match status" value="1"/>
</dbReference>
<dbReference type="Gene3D" id="3.40.50.1820">
    <property type="entry name" value="alpha/beta hydrolase"/>
    <property type="match status" value="1"/>
</dbReference>
<dbReference type="EMBL" id="CP114029">
    <property type="protein sequence ID" value="WAP67262.1"/>
    <property type="molecule type" value="Genomic_DNA"/>
</dbReference>
<dbReference type="InterPro" id="IPR000073">
    <property type="entry name" value="AB_hydrolase_1"/>
</dbReference>
<keyword evidence="3" id="KW-1185">Reference proteome</keyword>
<dbReference type="PANTHER" id="PTHR43329">
    <property type="entry name" value="EPOXIDE HYDROLASE"/>
    <property type="match status" value="1"/>
</dbReference>
<dbReference type="Pfam" id="PF00561">
    <property type="entry name" value="Abhydrolase_1"/>
    <property type="match status" value="1"/>
</dbReference>
<feature type="domain" description="AB hydrolase-1" evidence="1">
    <location>
        <begin position="85"/>
        <end position="195"/>
    </location>
</feature>
<organism evidence="2 3">
    <name type="scientific">Jiella pelagia</name>
    <dbReference type="NCBI Taxonomy" id="2986949"/>
    <lineage>
        <taxon>Bacteria</taxon>
        <taxon>Pseudomonadati</taxon>
        <taxon>Pseudomonadota</taxon>
        <taxon>Alphaproteobacteria</taxon>
        <taxon>Hyphomicrobiales</taxon>
        <taxon>Aurantimonadaceae</taxon>
        <taxon>Jiella</taxon>
    </lineage>
</organism>
<name>A0ABY7BV99_9HYPH</name>
<proteinExistence type="predicted"/>
<keyword evidence="2" id="KW-0378">Hydrolase</keyword>
<reference evidence="2" key="1">
    <citation type="submission" date="2022-12" db="EMBL/GenBank/DDBJ databases">
        <title>Jiella pelagia sp. nov., isolated from phosphonate enriched culture of Northwest Pacific surface seawater.</title>
        <authorList>
            <person name="Shin D.Y."/>
            <person name="Hwang C.Y."/>
        </authorList>
    </citation>
    <scope>NUCLEOTIDE SEQUENCE</scope>
    <source>
        <strain evidence="2">HL-NP1</strain>
    </source>
</reference>
<sequence>MGVGQEVKESRSPDAVISALAGEEDDAARPASVLCGLADIRELRISTNSETGPVERRNIMFEGFSERLVPGEDADIFCRIGGDGPPLLLLHGYPQTGAMWAPIAERLAERFSLVVPDLRGYGRSSVPQNDPENVAYSKRRMGADMAAVMSALGHERFAVAGHDRGARVAYRMGFDMPERLTRIAVLDIVPVAEVWEAMGAAEAMKVYHWPFLAQPHPLPETLIAADPVFYLKHTMASWTGSKSLEAFSPEALAEYAEHFSRPENIHGACNDYRAGATIDWRLDREDRAAGRKIGVETLALWGADGIPGSGESPLDVWKRWCERVEGCPIEAGHFLVEEAPDETLAALLGFFGKG</sequence>
<evidence type="ECO:0000259" key="1">
    <source>
        <dbReference type="Pfam" id="PF00561"/>
    </source>
</evidence>
<gene>
    <name evidence="2" type="ORF">OH818_16970</name>
</gene>
<evidence type="ECO:0000313" key="3">
    <source>
        <dbReference type="Proteomes" id="UP001164020"/>
    </source>
</evidence>
<accession>A0ABY7BV99</accession>